<dbReference type="InterPro" id="IPR036388">
    <property type="entry name" value="WH-like_DNA-bd_sf"/>
</dbReference>
<evidence type="ECO:0000313" key="2">
    <source>
        <dbReference type="EMBL" id="MFF3571998.1"/>
    </source>
</evidence>
<name>A0ABW6S6U5_9NOCA</name>
<evidence type="ECO:0000259" key="1">
    <source>
        <dbReference type="PROSITE" id="PS50995"/>
    </source>
</evidence>
<dbReference type="Gene3D" id="1.10.10.10">
    <property type="entry name" value="Winged helix-like DNA-binding domain superfamily/Winged helix DNA-binding domain"/>
    <property type="match status" value="1"/>
</dbReference>
<dbReference type="PROSITE" id="PS50995">
    <property type="entry name" value="HTH_MARR_2"/>
    <property type="match status" value="1"/>
</dbReference>
<dbReference type="PANTHER" id="PTHR39515">
    <property type="entry name" value="CONSERVED PROTEIN"/>
    <property type="match status" value="1"/>
</dbReference>
<dbReference type="SMART" id="SM00347">
    <property type="entry name" value="HTH_MARR"/>
    <property type="match status" value="1"/>
</dbReference>
<keyword evidence="3" id="KW-1185">Reference proteome</keyword>
<dbReference type="InterPro" id="IPR052526">
    <property type="entry name" value="HTH-type_Bedaq_tolerance"/>
</dbReference>
<reference evidence="2 3" key="1">
    <citation type="submission" date="2024-10" db="EMBL/GenBank/DDBJ databases">
        <title>The Natural Products Discovery Center: Release of the First 8490 Sequenced Strains for Exploring Actinobacteria Biosynthetic Diversity.</title>
        <authorList>
            <person name="Kalkreuter E."/>
            <person name="Kautsar S.A."/>
            <person name="Yang D."/>
            <person name="Bader C.D."/>
            <person name="Teijaro C.N."/>
            <person name="Fluegel L."/>
            <person name="Davis C.M."/>
            <person name="Simpson J.R."/>
            <person name="Lauterbach L."/>
            <person name="Steele A.D."/>
            <person name="Gui C."/>
            <person name="Meng S."/>
            <person name="Li G."/>
            <person name="Viehrig K."/>
            <person name="Ye F."/>
            <person name="Su P."/>
            <person name="Kiefer A.F."/>
            <person name="Nichols A."/>
            <person name="Cepeda A.J."/>
            <person name="Yan W."/>
            <person name="Fan B."/>
            <person name="Jiang Y."/>
            <person name="Adhikari A."/>
            <person name="Zheng C.-J."/>
            <person name="Schuster L."/>
            <person name="Cowan T.M."/>
            <person name="Smanski M.J."/>
            <person name="Chevrette M.G."/>
            <person name="De Carvalho L.P.S."/>
            <person name="Shen B."/>
        </authorList>
    </citation>
    <scope>NUCLEOTIDE SEQUENCE [LARGE SCALE GENOMIC DNA]</scope>
    <source>
        <strain evidence="2 3">NPDC002593</strain>
    </source>
</reference>
<protein>
    <submittedName>
        <fullName evidence="2">MarR family winged helix-turn-helix transcriptional regulator</fullName>
    </submittedName>
</protein>
<organism evidence="2 3">
    <name type="scientific">Nocardia jiangxiensis</name>
    <dbReference type="NCBI Taxonomy" id="282685"/>
    <lineage>
        <taxon>Bacteria</taxon>
        <taxon>Bacillati</taxon>
        <taxon>Actinomycetota</taxon>
        <taxon>Actinomycetes</taxon>
        <taxon>Mycobacteriales</taxon>
        <taxon>Nocardiaceae</taxon>
        <taxon>Nocardia</taxon>
    </lineage>
</organism>
<dbReference type="Proteomes" id="UP001601992">
    <property type="component" value="Unassembled WGS sequence"/>
</dbReference>
<dbReference type="RefSeq" id="WP_040821936.1">
    <property type="nucleotide sequence ID" value="NZ_JBIAQY010000012.1"/>
</dbReference>
<comment type="caution">
    <text evidence="2">The sequence shown here is derived from an EMBL/GenBank/DDBJ whole genome shotgun (WGS) entry which is preliminary data.</text>
</comment>
<dbReference type="InterPro" id="IPR036390">
    <property type="entry name" value="WH_DNA-bd_sf"/>
</dbReference>
<proteinExistence type="predicted"/>
<dbReference type="Pfam" id="PF01047">
    <property type="entry name" value="MarR"/>
    <property type="match status" value="1"/>
</dbReference>
<gene>
    <name evidence="2" type="ORF">ACFYXQ_29880</name>
</gene>
<dbReference type="SUPFAM" id="SSF46785">
    <property type="entry name" value="Winged helix' DNA-binding domain"/>
    <property type="match status" value="1"/>
</dbReference>
<feature type="domain" description="HTH marR-type" evidence="1">
    <location>
        <begin position="10"/>
        <end position="139"/>
    </location>
</feature>
<dbReference type="EMBL" id="JBIAQY010000012">
    <property type="protein sequence ID" value="MFF3571998.1"/>
    <property type="molecule type" value="Genomic_DNA"/>
</dbReference>
<dbReference type="PANTHER" id="PTHR39515:SF2">
    <property type="entry name" value="HTH-TYPE TRANSCRIPTIONAL REGULATOR RV0880"/>
    <property type="match status" value="1"/>
</dbReference>
<accession>A0ABW6S6U5</accession>
<evidence type="ECO:0000313" key="3">
    <source>
        <dbReference type="Proteomes" id="UP001601992"/>
    </source>
</evidence>
<dbReference type="InterPro" id="IPR000835">
    <property type="entry name" value="HTH_MarR-typ"/>
</dbReference>
<sequence length="153" mass="16934">MSTPHPDEDLGEMASTLIEVSAMLVRQLPSRQQISLTTISTLGRLDRQGAHRLTALAAAEGVAQPSMTQLVHKLEAGGLVERRPDPQDGRGCLVEVTEAGRRILAERRRERRDWLAERLAALPDRERAELDAAMRTALPIVRRAVQPGDVFDK</sequence>